<reference evidence="4 5" key="1">
    <citation type="journal article" date="2020" name="ISME J.">
        <title>Uncovering the hidden diversity of litter-decomposition mechanisms in mushroom-forming fungi.</title>
        <authorList>
            <person name="Floudas D."/>
            <person name="Bentzer J."/>
            <person name="Ahren D."/>
            <person name="Johansson T."/>
            <person name="Persson P."/>
            <person name="Tunlid A."/>
        </authorList>
    </citation>
    <scope>NUCLEOTIDE SEQUENCE [LARGE SCALE GENOMIC DNA]</scope>
    <source>
        <strain evidence="4 5">CBS 175.51</strain>
    </source>
</reference>
<evidence type="ECO:0008006" key="6">
    <source>
        <dbReference type="Google" id="ProtNLM"/>
    </source>
</evidence>
<dbReference type="SUPFAM" id="SSF82199">
    <property type="entry name" value="SET domain"/>
    <property type="match status" value="1"/>
</dbReference>
<keyword evidence="5" id="KW-1185">Reference proteome</keyword>
<evidence type="ECO:0000256" key="2">
    <source>
        <dbReference type="ARBA" id="ARBA00022679"/>
    </source>
</evidence>
<name>A0A8H5B3B3_9AGAR</name>
<keyword evidence="1" id="KW-0489">Methyltransferase</keyword>
<dbReference type="CDD" id="cd19177">
    <property type="entry name" value="SET_SETD4"/>
    <property type="match status" value="1"/>
</dbReference>
<dbReference type="PANTHER" id="PTHR13271:SF47">
    <property type="entry name" value="ACTIN-HISTIDINE N-METHYLTRANSFERASE"/>
    <property type="match status" value="1"/>
</dbReference>
<proteinExistence type="predicted"/>
<dbReference type="EMBL" id="JAACJK010000220">
    <property type="protein sequence ID" value="KAF5315526.1"/>
    <property type="molecule type" value="Genomic_DNA"/>
</dbReference>
<evidence type="ECO:0000313" key="4">
    <source>
        <dbReference type="EMBL" id="KAF5315526.1"/>
    </source>
</evidence>
<keyword evidence="2" id="KW-0808">Transferase</keyword>
<dbReference type="InterPro" id="IPR044429">
    <property type="entry name" value="SETD4_SET"/>
</dbReference>
<evidence type="ECO:0000313" key="5">
    <source>
        <dbReference type="Proteomes" id="UP000541558"/>
    </source>
</evidence>
<dbReference type="GO" id="GO:0016279">
    <property type="term" value="F:protein-lysine N-methyltransferase activity"/>
    <property type="evidence" value="ECO:0007669"/>
    <property type="project" value="InterPro"/>
</dbReference>
<organism evidence="4 5">
    <name type="scientific">Ephemerocybe angulata</name>
    <dbReference type="NCBI Taxonomy" id="980116"/>
    <lineage>
        <taxon>Eukaryota</taxon>
        <taxon>Fungi</taxon>
        <taxon>Dikarya</taxon>
        <taxon>Basidiomycota</taxon>
        <taxon>Agaricomycotina</taxon>
        <taxon>Agaricomycetes</taxon>
        <taxon>Agaricomycetidae</taxon>
        <taxon>Agaricales</taxon>
        <taxon>Agaricineae</taxon>
        <taxon>Psathyrellaceae</taxon>
        <taxon>Ephemerocybe</taxon>
    </lineage>
</organism>
<accession>A0A8H5B3B3</accession>
<dbReference type="PANTHER" id="PTHR13271">
    <property type="entry name" value="UNCHARACTERIZED PUTATIVE METHYLTRANSFERASE"/>
    <property type="match status" value="1"/>
</dbReference>
<dbReference type="OrthoDB" id="341421at2759"/>
<sequence>MHQHQHPAWNDLLAWLERHGMDVSSALHVEARSLPFGYGMVALREIGPSVPLFTIPAGALLNAITLAPHYPKAKPKLSSVQIISLHLFLHRPVNGKSSDPLFGPYIAVLPAEFDTHPLTWRRKQRQAVPPPGLWLLDKLPRFVQRDLGRVEKAFQSDWERVQSYLRSKPNVLDAATNSHAQGILDDPTLVEDDFLWAWLNVNTRCIFYRTKDAKSDPDNLTLCPILDFANHSSVVPTMTPQASKQDIWDMALKNKPADFTLLSPSEKSTSVGEELYLQYGFHSNQFLFVEYGFADSISGAAVLSGDQNADIDITPMVEDFVAARGDLGEWMKQRLLEEGYWGEWTLHSSPKPAHPSYRLITALRLYAALPSKVTNLNEIDDLEAQLSSWLEVVGGQRECISEENEVLWRKSLEQICKTVLEAATTHSKSLEVPPTEQSVAGAVSCVKSLWEEERYVAEAVMQSIEANETF</sequence>
<evidence type="ECO:0000256" key="1">
    <source>
        <dbReference type="ARBA" id="ARBA00022603"/>
    </source>
</evidence>
<dbReference type="Proteomes" id="UP000541558">
    <property type="component" value="Unassembled WGS sequence"/>
</dbReference>
<comment type="caution">
    <text evidence="4">The sequence shown here is derived from an EMBL/GenBank/DDBJ whole genome shotgun (WGS) entry which is preliminary data.</text>
</comment>
<dbReference type="Gene3D" id="3.90.1410.10">
    <property type="entry name" value="set domain protein methyltransferase, domain 1"/>
    <property type="match status" value="1"/>
</dbReference>
<evidence type="ECO:0000256" key="3">
    <source>
        <dbReference type="ARBA" id="ARBA00022691"/>
    </source>
</evidence>
<keyword evidence="3" id="KW-0949">S-adenosyl-L-methionine</keyword>
<dbReference type="InterPro" id="IPR046341">
    <property type="entry name" value="SET_dom_sf"/>
</dbReference>
<dbReference type="InterPro" id="IPR050600">
    <property type="entry name" value="SETD3_SETD6_MTase"/>
</dbReference>
<protein>
    <recommendedName>
        <fullName evidence="6">SET domain-containing protein</fullName>
    </recommendedName>
</protein>
<gene>
    <name evidence="4" type="ORF">D9611_004679</name>
</gene>
<dbReference type="GO" id="GO:0032259">
    <property type="term" value="P:methylation"/>
    <property type="evidence" value="ECO:0007669"/>
    <property type="project" value="UniProtKB-KW"/>
</dbReference>
<dbReference type="AlphaFoldDB" id="A0A8H5B3B3"/>